<dbReference type="PANTHER" id="PTHR38436:SF3">
    <property type="entry name" value="CARBOXYMETHYLENEBUTENOLIDASE-RELATED"/>
    <property type="match status" value="1"/>
</dbReference>
<dbReference type="GO" id="GO:0030638">
    <property type="term" value="P:polyketide metabolic process"/>
    <property type="evidence" value="ECO:0007669"/>
    <property type="project" value="InterPro"/>
</dbReference>
<evidence type="ECO:0000313" key="1">
    <source>
        <dbReference type="EMBL" id="KAF1973424.1"/>
    </source>
</evidence>
<dbReference type="SUPFAM" id="SSF54427">
    <property type="entry name" value="NTF2-like"/>
    <property type="match status" value="1"/>
</dbReference>
<dbReference type="InterPro" id="IPR032710">
    <property type="entry name" value="NTF2-like_dom_sf"/>
</dbReference>
<reference evidence="1" key="1">
    <citation type="journal article" date="2020" name="Stud. Mycol.">
        <title>101 Dothideomycetes genomes: a test case for predicting lifestyles and emergence of pathogens.</title>
        <authorList>
            <person name="Haridas S."/>
            <person name="Albert R."/>
            <person name="Binder M."/>
            <person name="Bloem J."/>
            <person name="Labutti K."/>
            <person name="Salamov A."/>
            <person name="Andreopoulos B."/>
            <person name="Baker S."/>
            <person name="Barry K."/>
            <person name="Bills G."/>
            <person name="Bluhm B."/>
            <person name="Cannon C."/>
            <person name="Castanera R."/>
            <person name="Culley D."/>
            <person name="Daum C."/>
            <person name="Ezra D."/>
            <person name="Gonzalez J."/>
            <person name="Henrissat B."/>
            <person name="Kuo A."/>
            <person name="Liang C."/>
            <person name="Lipzen A."/>
            <person name="Lutzoni F."/>
            <person name="Magnuson J."/>
            <person name="Mondo S."/>
            <person name="Nolan M."/>
            <person name="Ohm R."/>
            <person name="Pangilinan J."/>
            <person name="Park H.-J."/>
            <person name="Ramirez L."/>
            <person name="Alfaro M."/>
            <person name="Sun H."/>
            <person name="Tritt A."/>
            <person name="Yoshinaga Y."/>
            <person name="Zwiers L.-H."/>
            <person name="Turgeon B."/>
            <person name="Goodwin S."/>
            <person name="Spatafora J."/>
            <person name="Crous P."/>
            <person name="Grigoriev I."/>
        </authorList>
    </citation>
    <scope>NUCLEOTIDE SEQUENCE</scope>
    <source>
        <strain evidence="1">CBS 107.79</strain>
    </source>
</reference>
<accession>A0A6A5V8H4</accession>
<proteinExistence type="predicted"/>
<name>A0A6A5V8H4_9PLEO</name>
<dbReference type="EMBL" id="ML976681">
    <property type="protein sequence ID" value="KAF1973424.1"/>
    <property type="molecule type" value="Genomic_DNA"/>
</dbReference>
<dbReference type="InterPro" id="IPR009959">
    <property type="entry name" value="Cyclase_SnoaL-like"/>
</dbReference>
<sequence>MSTTSKQSGPTIGFLSFNSHAPRLYITSPSAHAPESTLAAWQAEGFETSYIPFNPAQEKAYNTTIKGLYNDLRLGETYGIIAYGEAATSVLRIAQKPLVKCAALIAFYPGMLPSAGFKFAPSLHVQIHVGGEQVSPRPEMCEWGLYRYPNCRIGFAEPESKTYARVEAELGFSRTLTCLKKAFKLDLDLEPVVQAAWNSKYEEDQPERGSMGVVQGMSQTGAHVTVVPTLVGGVGRKKLEEFYREFFIPSLVKDFKIRLLSRTIGVDRVVDEMLVSFTHSDEVDWILPGVPPTDKGVEIAMVSVVGVRGGKLVSEHMYWDQASVLVQIGLLDPKVVPKNLKSQGLKRLPVVGAEGARQVAEVRQERYNDLLNEHGLLEGMNALNVNGVNGS</sequence>
<protein>
    <recommendedName>
        <fullName evidence="3">Dienelactone hydrolase</fullName>
    </recommendedName>
</protein>
<dbReference type="PANTHER" id="PTHR38436">
    <property type="entry name" value="POLYKETIDE CYCLASE SNOAL-LIKE DOMAIN"/>
    <property type="match status" value="1"/>
</dbReference>
<dbReference type="Proteomes" id="UP000800036">
    <property type="component" value="Unassembled WGS sequence"/>
</dbReference>
<evidence type="ECO:0000313" key="2">
    <source>
        <dbReference type="Proteomes" id="UP000800036"/>
    </source>
</evidence>
<organism evidence="1 2">
    <name type="scientific">Bimuria novae-zelandiae CBS 107.79</name>
    <dbReference type="NCBI Taxonomy" id="1447943"/>
    <lineage>
        <taxon>Eukaryota</taxon>
        <taxon>Fungi</taxon>
        <taxon>Dikarya</taxon>
        <taxon>Ascomycota</taxon>
        <taxon>Pezizomycotina</taxon>
        <taxon>Dothideomycetes</taxon>
        <taxon>Pleosporomycetidae</taxon>
        <taxon>Pleosporales</taxon>
        <taxon>Massarineae</taxon>
        <taxon>Didymosphaeriaceae</taxon>
        <taxon>Bimuria</taxon>
    </lineage>
</organism>
<dbReference type="AlphaFoldDB" id="A0A6A5V8H4"/>
<keyword evidence="2" id="KW-1185">Reference proteome</keyword>
<gene>
    <name evidence="1" type="ORF">BU23DRAFT_138466</name>
</gene>
<dbReference type="Gene3D" id="3.10.450.50">
    <property type="match status" value="1"/>
</dbReference>
<evidence type="ECO:0008006" key="3">
    <source>
        <dbReference type="Google" id="ProtNLM"/>
    </source>
</evidence>
<dbReference type="OrthoDB" id="5440at2759"/>